<dbReference type="AlphaFoldDB" id="A0A2S6FXL7"/>
<gene>
    <name evidence="2" type="ORF">BD821_10862</name>
</gene>
<dbReference type="PANTHER" id="PTHR35902:SF3">
    <property type="entry name" value="NPCBM-ASSOCIATED, NEW3 DOMAIN OF ALPHA-GALACTOSIDASE"/>
    <property type="match status" value="1"/>
</dbReference>
<organism evidence="2 3">
    <name type="scientific">Clostridium algidicarnis DSM 15099</name>
    <dbReference type="NCBI Taxonomy" id="1121295"/>
    <lineage>
        <taxon>Bacteria</taxon>
        <taxon>Bacillati</taxon>
        <taxon>Bacillota</taxon>
        <taxon>Clostridia</taxon>
        <taxon>Eubacteriales</taxon>
        <taxon>Clostridiaceae</taxon>
        <taxon>Clostridium</taxon>
    </lineage>
</organism>
<evidence type="ECO:0000313" key="2">
    <source>
        <dbReference type="EMBL" id="PPK48301.1"/>
    </source>
</evidence>
<dbReference type="EMBL" id="PTIS01000008">
    <property type="protein sequence ID" value="PPK48301.1"/>
    <property type="molecule type" value="Genomic_DNA"/>
</dbReference>
<name>A0A2S6FXL7_9CLOT</name>
<sequence length="301" mass="32073">MKKTFIKITLALGLALSIGINTIPAFAETQGGIPGMPSDGAIPNSMQQVQTPIQGIQSKKLIISEVTTDPAFIEPGKEFTLNFKIQNKSSNKLENIALSILGIEGKNVLEGFSPVGTTNEIYYGGLNKGGTGEISLKLIGSPSIKSGIYNFNINCSFNESGSSPVEINKVCGIIVKNTSNMMITEFKPLENGNVTGSFLNAGKGSLNNVMVNITAGDKNISKYIGAMEAEVEESFDEALGSFESDTSGNVVISFNDEMGIENKIEKPFTIKGTNVVTASKPASEKKWSFKSVFKKLFGLGS</sequence>
<accession>A0A2S6FXL7</accession>
<keyword evidence="1" id="KW-0732">Signal</keyword>
<proteinExistence type="predicted"/>
<evidence type="ECO:0000313" key="3">
    <source>
        <dbReference type="Proteomes" id="UP000239863"/>
    </source>
</evidence>
<dbReference type="OrthoDB" id="1921812at2"/>
<dbReference type="RefSeq" id="WP_104409883.1">
    <property type="nucleotide sequence ID" value="NZ_PTIS01000008.1"/>
</dbReference>
<dbReference type="PANTHER" id="PTHR35902">
    <property type="entry name" value="S-LAYER DOMAIN-LIKE PROTEIN-RELATED"/>
    <property type="match status" value="1"/>
</dbReference>
<dbReference type="STRING" id="37659.GCA_000703125_00506"/>
<dbReference type="Proteomes" id="UP000239863">
    <property type="component" value="Unassembled WGS sequence"/>
</dbReference>
<feature type="chain" id="PRO_5015447299" description="Repeat protein (TIGR01451 family)" evidence="1">
    <location>
        <begin position="28"/>
        <end position="301"/>
    </location>
</feature>
<evidence type="ECO:0000256" key="1">
    <source>
        <dbReference type="SAM" id="SignalP"/>
    </source>
</evidence>
<comment type="caution">
    <text evidence="2">The sequence shown here is derived from an EMBL/GenBank/DDBJ whole genome shotgun (WGS) entry which is preliminary data.</text>
</comment>
<protein>
    <recommendedName>
        <fullName evidence="4">Repeat protein (TIGR01451 family)</fullName>
    </recommendedName>
</protein>
<evidence type="ECO:0008006" key="4">
    <source>
        <dbReference type="Google" id="ProtNLM"/>
    </source>
</evidence>
<feature type="signal peptide" evidence="1">
    <location>
        <begin position="1"/>
        <end position="27"/>
    </location>
</feature>
<reference evidence="2 3" key="1">
    <citation type="submission" date="2018-02" db="EMBL/GenBank/DDBJ databases">
        <title>Genomic Encyclopedia of Archaeal and Bacterial Type Strains, Phase II (KMG-II): from individual species to whole genera.</title>
        <authorList>
            <person name="Goeker M."/>
        </authorList>
    </citation>
    <scope>NUCLEOTIDE SEQUENCE [LARGE SCALE GENOMIC DNA]</scope>
    <source>
        <strain evidence="2 3">DSM 15099</strain>
    </source>
</reference>